<proteinExistence type="predicted"/>
<organism evidence="1">
    <name type="scientific">Anguilla anguilla</name>
    <name type="common">European freshwater eel</name>
    <name type="synonym">Muraena anguilla</name>
    <dbReference type="NCBI Taxonomy" id="7936"/>
    <lineage>
        <taxon>Eukaryota</taxon>
        <taxon>Metazoa</taxon>
        <taxon>Chordata</taxon>
        <taxon>Craniata</taxon>
        <taxon>Vertebrata</taxon>
        <taxon>Euteleostomi</taxon>
        <taxon>Actinopterygii</taxon>
        <taxon>Neopterygii</taxon>
        <taxon>Teleostei</taxon>
        <taxon>Anguilliformes</taxon>
        <taxon>Anguillidae</taxon>
        <taxon>Anguilla</taxon>
    </lineage>
</organism>
<dbReference type="EMBL" id="GBXM01104984">
    <property type="protein sequence ID" value="JAH03593.1"/>
    <property type="molecule type" value="Transcribed_RNA"/>
</dbReference>
<accession>A0A0E9PIB5</accession>
<evidence type="ECO:0000313" key="1">
    <source>
        <dbReference type="EMBL" id="JAH03593.1"/>
    </source>
</evidence>
<name>A0A0E9PIB5_ANGAN</name>
<dbReference type="AlphaFoldDB" id="A0A0E9PIB5"/>
<reference evidence="1" key="1">
    <citation type="submission" date="2014-11" db="EMBL/GenBank/DDBJ databases">
        <authorList>
            <person name="Amaro Gonzalez C."/>
        </authorList>
    </citation>
    <scope>NUCLEOTIDE SEQUENCE</scope>
</reference>
<reference evidence="1" key="2">
    <citation type="journal article" date="2015" name="Fish Shellfish Immunol.">
        <title>Early steps in the European eel (Anguilla anguilla)-Vibrio vulnificus interaction in the gills: Role of the RtxA13 toxin.</title>
        <authorList>
            <person name="Callol A."/>
            <person name="Pajuelo D."/>
            <person name="Ebbesson L."/>
            <person name="Teles M."/>
            <person name="MacKenzie S."/>
            <person name="Amaro C."/>
        </authorList>
    </citation>
    <scope>NUCLEOTIDE SEQUENCE</scope>
</reference>
<protein>
    <submittedName>
        <fullName evidence="1">Uncharacterized protein</fullName>
    </submittedName>
</protein>
<sequence>MAVSQHKVSCLRRLQFHYISLALN</sequence>